<comment type="caution">
    <text evidence="10">The sequence shown here is derived from an EMBL/GenBank/DDBJ whole genome shotgun (WGS) entry which is preliminary data.</text>
</comment>
<feature type="transmembrane region" description="Helical" evidence="8">
    <location>
        <begin position="158"/>
        <end position="176"/>
    </location>
</feature>
<feature type="transmembrane region" description="Helical" evidence="8">
    <location>
        <begin position="256"/>
        <end position="274"/>
    </location>
</feature>
<feature type="transmembrane region" description="Helical" evidence="8">
    <location>
        <begin position="480"/>
        <end position="498"/>
    </location>
</feature>
<keyword evidence="11" id="KW-1185">Reference proteome</keyword>
<evidence type="ECO:0000256" key="7">
    <source>
        <dbReference type="ARBA" id="ARBA00023136"/>
    </source>
</evidence>
<evidence type="ECO:0000313" key="10">
    <source>
        <dbReference type="EMBL" id="MXN19071.1"/>
    </source>
</evidence>
<dbReference type="PROSITE" id="PS50928">
    <property type="entry name" value="ABC_TM1"/>
    <property type="match status" value="2"/>
</dbReference>
<sequence length="557" mass="59359">MQAQDGTVATTGRWRARLRLRGGGPWSMGAVLIALVVLAPIAAVIWTALHPERNIWPHLVSTTLPRYLGNSLLLMAAVGTITGVAGSGCAWLVTRYRFPGARALEYLLLLPLAIPAYIGAYALVDFLEYAGPVQTGLRHLFGWSSARDYAFPEIRSRGAAILVLSAALYPYVYLLARAAFREQSGGGEEVAMSLGLGPWRRFVRVGLPMARPAIAAGVAIVMMETVNDYGTVSYFAVQTLTTGIFSVWLQSYNAGGAAQIACVILGLVVALVLLEKTSRRRLRYYALSNRHRPVLKRRLSGWRGGLACLACTLPFALGFVLPGAVILSHALGRQGGWADPGLLRALVHTLTVCGLAAVVTVAAALFLVYGVRLSGARLPRLLMPVTTIGYAAPGAVLAVGILVPLAALDHRLADGLFALTGIDPGLLLTGTGFALVLAYSVRFFAIAQGATDSAMGRIRPSLPMAARSLGRNRGQVLREVHFPLIRGSLVSALLLVFVDGVKELPATLLLRPFNYDTLATRVHEKASLEQLGEAAPAALLVIAVGLCAVGWLARTHR</sequence>
<evidence type="ECO:0000256" key="1">
    <source>
        <dbReference type="ARBA" id="ARBA00004429"/>
    </source>
</evidence>
<dbReference type="GO" id="GO:0005886">
    <property type="term" value="C:plasma membrane"/>
    <property type="evidence" value="ECO:0007669"/>
    <property type="project" value="UniProtKB-SubCell"/>
</dbReference>
<keyword evidence="3" id="KW-1003">Cell membrane</keyword>
<evidence type="ECO:0000256" key="6">
    <source>
        <dbReference type="ARBA" id="ARBA00022989"/>
    </source>
</evidence>
<dbReference type="AlphaFoldDB" id="A0A6L7G4Y0"/>
<feature type="transmembrane region" description="Helical" evidence="8">
    <location>
        <begin position="347"/>
        <end position="369"/>
    </location>
</feature>
<feature type="transmembrane region" description="Helical" evidence="8">
    <location>
        <begin position="106"/>
        <end position="124"/>
    </location>
</feature>
<evidence type="ECO:0000256" key="8">
    <source>
        <dbReference type="RuleBase" id="RU363032"/>
    </source>
</evidence>
<proteinExistence type="inferred from homology"/>
<protein>
    <submittedName>
        <fullName evidence="10">ABC transporter permease subunit</fullName>
    </submittedName>
</protein>
<evidence type="ECO:0000256" key="3">
    <source>
        <dbReference type="ARBA" id="ARBA00022475"/>
    </source>
</evidence>
<name>A0A6L7G4Y0_9RHOB</name>
<feature type="transmembrane region" description="Helical" evidence="8">
    <location>
        <begin position="534"/>
        <end position="553"/>
    </location>
</feature>
<evidence type="ECO:0000256" key="4">
    <source>
        <dbReference type="ARBA" id="ARBA00022519"/>
    </source>
</evidence>
<feature type="transmembrane region" description="Helical" evidence="8">
    <location>
        <begin position="69"/>
        <end position="94"/>
    </location>
</feature>
<feature type="transmembrane region" description="Helical" evidence="8">
    <location>
        <begin position="232"/>
        <end position="250"/>
    </location>
</feature>
<dbReference type="CDD" id="cd06261">
    <property type="entry name" value="TM_PBP2"/>
    <property type="match status" value="2"/>
</dbReference>
<keyword evidence="5 8" id="KW-0812">Transmembrane</keyword>
<dbReference type="InterPro" id="IPR035906">
    <property type="entry name" value="MetI-like_sf"/>
</dbReference>
<evidence type="ECO:0000256" key="5">
    <source>
        <dbReference type="ARBA" id="ARBA00022692"/>
    </source>
</evidence>
<feature type="transmembrane region" description="Helical" evidence="8">
    <location>
        <begin position="381"/>
        <end position="406"/>
    </location>
</feature>
<dbReference type="EMBL" id="WUMU01000016">
    <property type="protein sequence ID" value="MXN19071.1"/>
    <property type="molecule type" value="Genomic_DNA"/>
</dbReference>
<keyword evidence="6 8" id="KW-1133">Transmembrane helix</keyword>
<dbReference type="SUPFAM" id="SSF161098">
    <property type="entry name" value="MetI-like"/>
    <property type="match status" value="2"/>
</dbReference>
<keyword evidence="7 8" id="KW-0472">Membrane</keyword>
<dbReference type="InterPro" id="IPR000515">
    <property type="entry name" value="MetI-like"/>
</dbReference>
<keyword evidence="2 8" id="KW-0813">Transport</keyword>
<dbReference type="GO" id="GO:0055085">
    <property type="term" value="P:transmembrane transport"/>
    <property type="evidence" value="ECO:0007669"/>
    <property type="project" value="InterPro"/>
</dbReference>
<dbReference type="PANTHER" id="PTHR43357:SF3">
    <property type="entry name" value="FE(3+)-TRANSPORT SYSTEM PERMEASE PROTEIN FBPB 2"/>
    <property type="match status" value="1"/>
</dbReference>
<dbReference type="FunFam" id="1.10.3720.10:FF:000088">
    <property type="entry name" value="Iron(III) ABC transporter, permease protein"/>
    <property type="match status" value="1"/>
</dbReference>
<comment type="subcellular location">
    <subcellularLocation>
        <location evidence="1">Cell inner membrane</location>
        <topology evidence="1">Multi-pass membrane protein</topology>
    </subcellularLocation>
    <subcellularLocation>
        <location evidence="8">Cell membrane</location>
        <topology evidence="8">Multi-pass membrane protein</topology>
    </subcellularLocation>
</comment>
<evidence type="ECO:0000313" key="11">
    <source>
        <dbReference type="Proteomes" id="UP000477911"/>
    </source>
</evidence>
<feature type="transmembrane region" description="Helical" evidence="8">
    <location>
        <begin position="26"/>
        <end position="49"/>
    </location>
</feature>
<evidence type="ECO:0000256" key="2">
    <source>
        <dbReference type="ARBA" id="ARBA00022448"/>
    </source>
</evidence>
<organism evidence="10 11">
    <name type="scientific">Pseudooceanicola albus</name>
    <dbReference type="NCBI Taxonomy" id="2692189"/>
    <lineage>
        <taxon>Bacteria</taxon>
        <taxon>Pseudomonadati</taxon>
        <taxon>Pseudomonadota</taxon>
        <taxon>Alphaproteobacteria</taxon>
        <taxon>Rhodobacterales</taxon>
        <taxon>Paracoccaceae</taxon>
        <taxon>Pseudooceanicola</taxon>
    </lineage>
</organism>
<keyword evidence="4" id="KW-0997">Cell inner membrane</keyword>
<reference evidence="10 11" key="1">
    <citation type="submission" date="2019-12" db="EMBL/GenBank/DDBJ databases">
        <authorList>
            <person name="Li M."/>
        </authorList>
    </citation>
    <scope>NUCLEOTIDE SEQUENCE [LARGE SCALE GENOMIC DNA]</scope>
    <source>
        <strain evidence="10 11">GBMRC 2024</strain>
    </source>
</reference>
<evidence type="ECO:0000259" key="9">
    <source>
        <dbReference type="PROSITE" id="PS50928"/>
    </source>
</evidence>
<feature type="domain" description="ABC transmembrane type-1" evidence="9">
    <location>
        <begin position="346"/>
        <end position="550"/>
    </location>
</feature>
<feature type="domain" description="ABC transmembrane type-1" evidence="9">
    <location>
        <begin position="68"/>
        <end position="273"/>
    </location>
</feature>
<feature type="transmembrane region" description="Helical" evidence="8">
    <location>
        <begin position="306"/>
        <end position="327"/>
    </location>
</feature>
<dbReference type="PANTHER" id="PTHR43357">
    <property type="entry name" value="INNER MEMBRANE ABC TRANSPORTER PERMEASE PROTEIN YDCV"/>
    <property type="match status" value="1"/>
</dbReference>
<dbReference type="Gene3D" id="1.10.3720.10">
    <property type="entry name" value="MetI-like"/>
    <property type="match status" value="2"/>
</dbReference>
<dbReference type="Pfam" id="PF00528">
    <property type="entry name" value="BPD_transp_1"/>
    <property type="match status" value="2"/>
</dbReference>
<accession>A0A6L7G4Y0</accession>
<comment type="similarity">
    <text evidence="8">Belongs to the binding-protein-dependent transport system permease family.</text>
</comment>
<dbReference type="Proteomes" id="UP000477911">
    <property type="component" value="Unassembled WGS sequence"/>
</dbReference>
<feature type="transmembrane region" description="Helical" evidence="8">
    <location>
        <begin position="426"/>
        <end position="447"/>
    </location>
</feature>
<gene>
    <name evidence="10" type="ORF">GR170_14600</name>
</gene>
<dbReference type="RefSeq" id="WP_160895190.1">
    <property type="nucleotide sequence ID" value="NZ_WUMU01000016.1"/>
</dbReference>